<keyword evidence="2" id="KW-1185">Reference proteome</keyword>
<evidence type="ECO:0000313" key="1">
    <source>
        <dbReference type="EMBL" id="GAA0964513.1"/>
    </source>
</evidence>
<dbReference type="RefSeq" id="WP_344244896.1">
    <property type="nucleotide sequence ID" value="NZ_BAAAHH010000034.1"/>
</dbReference>
<dbReference type="SUPFAM" id="SSF102198">
    <property type="entry name" value="Putative cyclase"/>
    <property type="match status" value="1"/>
</dbReference>
<dbReference type="EMBL" id="BAAAHH010000034">
    <property type="protein sequence ID" value="GAA0964513.1"/>
    <property type="molecule type" value="Genomic_DNA"/>
</dbReference>
<dbReference type="InterPro" id="IPR007325">
    <property type="entry name" value="KFase/CYL"/>
</dbReference>
<comment type="caution">
    <text evidence="1">The sequence shown here is derived from an EMBL/GenBank/DDBJ whole genome shotgun (WGS) entry which is preliminary data.</text>
</comment>
<name>A0ABN1RUW2_9ACTN</name>
<protein>
    <recommendedName>
        <fullName evidence="3">Kynurenine formamidase</fullName>
    </recommendedName>
</protein>
<dbReference type="InterPro" id="IPR037175">
    <property type="entry name" value="KFase_sf"/>
</dbReference>
<sequence>MNDEQWRVQFDAEVRFANGGDLRVREFRLDIPGTDISDEALAELIVRHLGLLMVGEVEISGKTLIREAHKGSRGADTGPRARRIVELSHVLRDGMVTVPGLPSPRIGDHETHAQSRDRYAPGTEFHFASIAMVGNTGTYVDAPLHRYEGGTDLAGVPLESLADLEGVVVRAEGLAEITRELLLPLDVRGRAVLVHTGWSRHWGTERYLSGHPYLTAEAADLLAEEGAALLGIDSQNVDDTRGGERPAHTRLLGAGIPVVEHMTGLADLPPLGFRLHAAPPRIAGVGTFPVRAYAIVTEE</sequence>
<evidence type="ECO:0000313" key="2">
    <source>
        <dbReference type="Proteomes" id="UP001500665"/>
    </source>
</evidence>
<gene>
    <name evidence="1" type="ORF">GCM10009550_62580</name>
</gene>
<dbReference type="PANTHER" id="PTHR31118:SF32">
    <property type="entry name" value="KYNURENINE FORMAMIDASE"/>
    <property type="match status" value="1"/>
</dbReference>
<dbReference type="Gene3D" id="3.50.30.50">
    <property type="entry name" value="Putative cyclase"/>
    <property type="match status" value="1"/>
</dbReference>
<reference evidence="1 2" key="1">
    <citation type="journal article" date="2019" name="Int. J. Syst. Evol. Microbiol.">
        <title>The Global Catalogue of Microorganisms (GCM) 10K type strain sequencing project: providing services to taxonomists for standard genome sequencing and annotation.</title>
        <authorList>
            <consortium name="The Broad Institute Genomics Platform"/>
            <consortium name="The Broad Institute Genome Sequencing Center for Infectious Disease"/>
            <person name="Wu L."/>
            <person name="Ma J."/>
        </authorList>
    </citation>
    <scope>NUCLEOTIDE SEQUENCE [LARGE SCALE GENOMIC DNA]</scope>
    <source>
        <strain evidence="1 2">JCM 10696</strain>
    </source>
</reference>
<dbReference type="Pfam" id="PF04199">
    <property type="entry name" value="Cyclase"/>
    <property type="match status" value="1"/>
</dbReference>
<proteinExistence type="predicted"/>
<accession>A0ABN1RUW2</accession>
<dbReference type="PANTHER" id="PTHR31118">
    <property type="entry name" value="CYCLASE-LIKE PROTEIN 2"/>
    <property type="match status" value="1"/>
</dbReference>
<evidence type="ECO:0008006" key="3">
    <source>
        <dbReference type="Google" id="ProtNLM"/>
    </source>
</evidence>
<organism evidence="1 2">
    <name type="scientific">Actinocorallia libanotica</name>
    <dbReference type="NCBI Taxonomy" id="46162"/>
    <lineage>
        <taxon>Bacteria</taxon>
        <taxon>Bacillati</taxon>
        <taxon>Actinomycetota</taxon>
        <taxon>Actinomycetes</taxon>
        <taxon>Streptosporangiales</taxon>
        <taxon>Thermomonosporaceae</taxon>
        <taxon>Actinocorallia</taxon>
    </lineage>
</organism>
<dbReference type="Proteomes" id="UP001500665">
    <property type="component" value="Unassembled WGS sequence"/>
</dbReference>